<dbReference type="Proteomes" id="UP000887159">
    <property type="component" value="Unassembled WGS sequence"/>
</dbReference>
<name>A0A8X6V6L4_TRICX</name>
<organism evidence="1 2">
    <name type="scientific">Trichonephila clavipes</name>
    <name type="common">Golden silk orbweaver</name>
    <name type="synonym">Nephila clavipes</name>
    <dbReference type="NCBI Taxonomy" id="2585209"/>
    <lineage>
        <taxon>Eukaryota</taxon>
        <taxon>Metazoa</taxon>
        <taxon>Ecdysozoa</taxon>
        <taxon>Arthropoda</taxon>
        <taxon>Chelicerata</taxon>
        <taxon>Arachnida</taxon>
        <taxon>Araneae</taxon>
        <taxon>Araneomorphae</taxon>
        <taxon>Entelegynae</taxon>
        <taxon>Araneoidea</taxon>
        <taxon>Nephilidae</taxon>
        <taxon>Trichonephila</taxon>
    </lineage>
</organism>
<keyword evidence="2" id="KW-1185">Reference proteome</keyword>
<accession>A0A8X6V6L4</accession>
<dbReference type="EMBL" id="BMAU01021225">
    <property type="protein sequence ID" value="GFY01234.1"/>
    <property type="molecule type" value="Genomic_DNA"/>
</dbReference>
<sequence length="67" mass="7332">MNHDFSFLMSMAMSKCAVFHSRTATPPCTQTGCEGAFIAISANSPLGFFEARMAILSNQLKKKNLVM</sequence>
<protein>
    <submittedName>
        <fullName evidence="1">Uncharacterized protein</fullName>
    </submittedName>
</protein>
<proteinExistence type="predicted"/>
<comment type="caution">
    <text evidence="1">The sequence shown here is derived from an EMBL/GenBank/DDBJ whole genome shotgun (WGS) entry which is preliminary data.</text>
</comment>
<evidence type="ECO:0000313" key="1">
    <source>
        <dbReference type="EMBL" id="GFY01234.1"/>
    </source>
</evidence>
<evidence type="ECO:0000313" key="2">
    <source>
        <dbReference type="Proteomes" id="UP000887159"/>
    </source>
</evidence>
<reference evidence="1" key="1">
    <citation type="submission" date="2020-08" db="EMBL/GenBank/DDBJ databases">
        <title>Multicomponent nature underlies the extraordinary mechanical properties of spider dragline silk.</title>
        <authorList>
            <person name="Kono N."/>
            <person name="Nakamura H."/>
            <person name="Mori M."/>
            <person name="Yoshida Y."/>
            <person name="Ohtoshi R."/>
            <person name="Malay A.D."/>
            <person name="Moran D.A.P."/>
            <person name="Tomita M."/>
            <person name="Numata K."/>
            <person name="Arakawa K."/>
        </authorList>
    </citation>
    <scope>NUCLEOTIDE SEQUENCE</scope>
</reference>
<gene>
    <name evidence="1" type="ORF">TNCV_5077011</name>
</gene>
<dbReference type="AlphaFoldDB" id="A0A8X6V6L4"/>